<name>A0A9P7MGN8_9HYPO</name>
<sequence>MKHLTLLVAALAPAILAAPADESILEERTFDEFSTTDRLLFRTPLPVFQNIRFQQNPPSLIWASDGCNGGPNNPFKYPFGPACQRHDFGFANYKAQHRLTRHNRKLLDQQFLRDLYYQCETVRARKPCYRLADVYYRFGRWFGGKKRDTNEIDTAEVAPADAPAEAEPGHVEPSFEEAMAAYEKAVSEAKTEGLLPASEA</sequence>
<evidence type="ECO:0000313" key="3">
    <source>
        <dbReference type="Proteomes" id="UP000706124"/>
    </source>
</evidence>
<organism evidence="2 3">
    <name type="scientific">Claviceps pazoutovae</name>
    <dbReference type="NCBI Taxonomy" id="1649127"/>
    <lineage>
        <taxon>Eukaryota</taxon>
        <taxon>Fungi</taxon>
        <taxon>Dikarya</taxon>
        <taxon>Ascomycota</taxon>
        <taxon>Pezizomycotina</taxon>
        <taxon>Sordariomycetes</taxon>
        <taxon>Hypocreomycetidae</taxon>
        <taxon>Hypocreales</taxon>
        <taxon>Clavicipitaceae</taxon>
        <taxon>Claviceps</taxon>
    </lineage>
</organism>
<evidence type="ECO:0000313" key="2">
    <source>
        <dbReference type="EMBL" id="KAG5944516.1"/>
    </source>
</evidence>
<dbReference type="AlphaFoldDB" id="A0A9P7MGN8"/>
<dbReference type="Proteomes" id="UP000706124">
    <property type="component" value="Unassembled WGS sequence"/>
</dbReference>
<reference evidence="2 3" key="1">
    <citation type="journal article" date="2020" name="bioRxiv">
        <title>Whole genome comparisons of ergot fungi reveals the divergence and evolution of species within the genus Claviceps are the result of varying mechanisms driving genome evolution and host range expansion.</title>
        <authorList>
            <person name="Wyka S.A."/>
            <person name="Mondo S.J."/>
            <person name="Liu M."/>
            <person name="Dettman J."/>
            <person name="Nalam V."/>
            <person name="Broders K.D."/>
        </authorList>
    </citation>
    <scope>NUCLEOTIDE SEQUENCE [LARGE SCALE GENOMIC DNA]</scope>
    <source>
        <strain evidence="2 3">CCC 1485</strain>
    </source>
</reference>
<dbReference type="GO" id="GO:0006644">
    <property type="term" value="P:phospholipid metabolic process"/>
    <property type="evidence" value="ECO:0007669"/>
    <property type="project" value="InterPro"/>
</dbReference>
<proteinExistence type="predicted"/>
<dbReference type="Gene3D" id="1.20.90.10">
    <property type="entry name" value="Phospholipase A2 domain"/>
    <property type="match status" value="1"/>
</dbReference>
<evidence type="ECO:0008006" key="4">
    <source>
        <dbReference type="Google" id="ProtNLM"/>
    </source>
</evidence>
<dbReference type="SUPFAM" id="SSF48619">
    <property type="entry name" value="Phospholipase A2, PLA2"/>
    <property type="match status" value="1"/>
</dbReference>
<feature type="signal peptide" evidence="1">
    <location>
        <begin position="1"/>
        <end position="17"/>
    </location>
</feature>
<protein>
    <recommendedName>
        <fullName evidence="4">Secretory phospholipase A2</fullName>
    </recommendedName>
</protein>
<evidence type="ECO:0000256" key="1">
    <source>
        <dbReference type="SAM" id="SignalP"/>
    </source>
</evidence>
<dbReference type="GO" id="GO:0050482">
    <property type="term" value="P:arachidonate secretion"/>
    <property type="evidence" value="ECO:0007669"/>
    <property type="project" value="InterPro"/>
</dbReference>
<accession>A0A9P7MGN8</accession>
<dbReference type="OrthoDB" id="5120271at2759"/>
<dbReference type="EMBL" id="SRPO01000054">
    <property type="protein sequence ID" value="KAG5944516.1"/>
    <property type="molecule type" value="Genomic_DNA"/>
</dbReference>
<dbReference type="GO" id="GO:0004623">
    <property type="term" value="F:phospholipase A2 activity"/>
    <property type="evidence" value="ECO:0007669"/>
    <property type="project" value="InterPro"/>
</dbReference>
<dbReference type="InterPro" id="IPR036444">
    <property type="entry name" value="PLipase_A2_dom_sf"/>
</dbReference>
<dbReference type="InterPro" id="IPR015141">
    <property type="entry name" value="PLipase_A2_prok/fun"/>
</dbReference>
<comment type="caution">
    <text evidence="2">The sequence shown here is derived from an EMBL/GenBank/DDBJ whole genome shotgun (WGS) entry which is preliminary data.</text>
</comment>
<dbReference type="Pfam" id="PF09056">
    <property type="entry name" value="Phospholip_A2_3"/>
    <property type="match status" value="1"/>
</dbReference>
<feature type="chain" id="PRO_5040239174" description="Secretory phospholipase A2" evidence="1">
    <location>
        <begin position="18"/>
        <end position="200"/>
    </location>
</feature>
<keyword evidence="3" id="KW-1185">Reference proteome</keyword>
<keyword evidence="1" id="KW-0732">Signal</keyword>
<gene>
    <name evidence="2" type="ORF">E4U60_005898</name>
</gene>